<feature type="non-terminal residue" evidence="1">
    <location>
        <position position="69"/>
    </location>
</feature>
<keyword evidence="2" id="KW-1185">Reference proteome</keyword>
<sequence>MDFHNFYEYMMQCFDSFEGEKVYKNQDNQENLKPLKFEFFCTIDISMLKGDSKERTNCIIEEISDVDKY</sequence>
<feature type="non-terminal residue" evidence="1">
    <location>
        <position position="1"/>
    </location>
</feature>
<evidence type="ECO:0000313" key="1">
    <source>
        <dbReference type="EMBL" id="CAG8591647.1"/>
    </source>
</evidence>
<dbReference type="Proteomes" id="UP000789366">
    <property type="component" value="Unassembled WGS sequence"/>
</dbReference>
<reference evidence="1" key="1">
    <citation type="submission" date="2021-06" db="EMBL/GenBank/DDBJ databases">
        <authorList>
            <person name="Kallberg Y."/>
            <person name="Tangrot J."/>
            <person name="Rosling A."/>
        </authorList>
    </citation>
    <scope>NUCLEOTIDE SEQUENCE</scope>
    <source>
        <strain evidence="1">28 12/20/2015</strain>
    </source>
</reference>
<dbReference type="EMBL" id="CAJVPW010008254">
    <property type="protein sequence ID" value="CAG8591647.1"/>
    <property type="molecule type" value="Genomic_DNA"/>
</dbReference>
<protein>
    <submittedName>
        <fullName evidence="1">18082_t:CDS:1</fullName>
    </submittedName>
</protein>
<organism evidence="1 2">
    <name type="scientific">Cetraspora pellucida</name>
    <dbReference type="NCBI Taxonomy" id="1433469"/>
    <lineage>
        <taxon>Eukaryota</taxon>
        <taxon>Fungi</taxon>
        <taxon>Fungi incertae sedis</taxon>
        <taxon>Mucoromycota</taxon>
        <taxon>Glomeromycotina</taxon>
        <taxon>Glomeromycetes</taxon>
        <taxon>Diversisporales</taxon>
        <taxon>Gigasporaceae</taxon>
        <taxon>Cetraspora</taxon>
    </lineage>
</organism>
<comment type="caution">
    <text evidence="1">The sequence shown here is derived from an EMBL/GenBank/DDBJ whole genome shotgun (WGS) entry which is preliminary data.</text>
</comment>
<evidence type="ECO:0000313" key="2">
    <source>
        <dbReference type="Proteomes" id="UP000789366"/>
    </source>
</evidence>
<name>A0ACA9MIR8_9GLOM</name>
<gene>
    <name evidence="1" type="ORF">SPELUC_LOCUS6772</name>
</gene>
<accession>A0ACA9MIR8</accession>
<proteinExistence type="predicted"/>